<feature type="compositionally biased region" description="Polar residues" evidence="1">
    <location>
        <begin position="1"/>
        <end position="17"/>
    </location>
</feature>
<organism evidence="3 4">
    <name type="scientific">Rhynchosporium secalis</name>
    <name type="common">Barley scald fungus</name>
    <dbReference type="NCBI Taxonomy" id="38038"/>
    <lineage>
        <taxon>Eukaryota</taxon>
        <taxon>Fungi</taxon>
        <taxon>Dikarya</taxon>
        <taxon>Ascomycota</taxon>
        <taxon>Pezizomycotina</taxon>
        <taxon>Leotiomycetes</taxon>
        <taxon>Helotiales</taxon>
        <taxon>Ploettnerulaceae</taxon>
        <taxon>Rhynchosporium</taxon>
    </lineage>
</organism>
<feature type="domain" description="2EXR" evidence="2">
    <location>
        <begin position="105"/>
        <end position="193"/>
    </location>
</feature>
<evidence type="ECO:0000313" key="3">
    <source>
        <dbReference type="EMBL" id="CZT49672.1"/>
    </source>
</evidence>
<dbReference type="InterPro" id="IPR045518">
    <property type="entry name" value="2EXR"/>
</dbReference>
<dbReference type="PANTHER" id="PTHR35910">
    <property type="entry name" value="2EXR DOMAIN-CONTAINING PROTEIN"/>
    <property type="match status" value="1"/>
</dbReference>
<feature type="region of interest" description="Disordered" evidence="1">
    <location>
        <begin position="1"/>
        <end position="39"/>
    </location>
</feature>
<accession>A0A1E1MKS4</accession>
<gene>
    <name evidence="3" type="ORF">RSE6_10552</name>
</gene>
<protein>
    <recommendedName>
        <fullName evidence="2">2EXR domain-containing protein</fullName>
    </recommendedName>
</protein>
<dbReference type="EMBL" id="FJVC01000392">
    <property type="protein sequence ID" value="CZT49672.1"/>
    <property type="molecule type" value="Genomic_DNA"/>
</dbReference>
<name>A0A1E1MKS4_RHYSE</name>
<dbReference type="PANTHER" id="PTHR35910:SF6">
    <property type="entry name" value="2EXR DOMAIN-CONTAINING PROTEIN"/>
    <property type="match status" value="1"/>
</dbReference>
<sequence>MDTASGRNSPGSSNHSLMSDDLVHTLQPDSQVDKNTIKADCPEEDAPFALTDTTEVIEAELSFTPDPSLTPQMNMFDRRRIEALRARIDAAEKSFKGHSRSTFSFPQFARFPAEIQHMIWKYAAFIPRVIEVLSDERFFSFRSRTLAPGMLYTCYDARKIGLKIYQEICQSGMAPSEIPFWKATYINYEVDTLFFESAKEICRLVDRNYATDFMQNCRYLAIMANCARYLSVLKTREGNSGSFIQCRARKNQKLKNLKTIYHVYKYTKGISEAGNLTLTDVTDQEDPRNRFNSRKFPWLPSHKSAILKRDNRVLKA</sequence>
<reference evidence="4" key="1">
    <citation type="submission" date="2016-03" db="EMBL/GenBank/DDBJ databases">
        <authorList>
            <person name="Guldener U."/>
        </authorList>
    </citation>
    <scope>NUCLEOTIDE SEQUENCE [LARGE SCALE GENOMIC DNA]</scope>
</reference>
<dbReference type="Proteomes" id="UP000177625">
    <property type="component" value="Unassembled WGS sequence"/>
</dbReference>
<dbReference type="Pfam" id="PF20150">
    <property type="entry name" value="2EXR"/>
    <property type="match status" value="1"/>
</dbReference>
<dbReference type="AlphaFoldDB" id="A0A1E1MKS4"/>
<proteinExistence type="predicted"/>
<evidence type="ECO:0000259" key="2">
    <source>
        <dbReference type="Pfam" id="PF20150"/>
    </source>
</evidence>
<evidence type="ECO:0000313" key="4">
    <source>
        <dbReference type="Proteomes" id="UP000177625"/>
    </source>
</evidence>
<evidence type="ECO:0000256" key="1">
    <source>
        <dbReference type="SAM" id="MobiDB-lite"/>
    </source>
</evidence>
<keyword evidence="4" id="KW-1185">Reference proteome</keyword>